<evidence type="ECO:0000313" key="1">
    <source>
        <dbReference type="EMBL" id="SHF00703.1"/>
    </source>
</evidence>
<keyword evidence="2" id="KW-1185">Reference proteome</keyword>
<name>A0A1M4Y553_9BACT</name>
<reference evidence="1 2" key="1">
    <citation type="submission" date="2016-11" db="EMBL/GenBank/DDBJ databases">
        <authorList>
            <person name="Jaros S."/>
            <person name="Januszkiewicz K."/>
            <person name="Wedrychowicz H."/>
        </authorList>
    </citation>
    <scope>NUCLEOTIDE SEQUENCE [LARGE SCALE GENOMIC DNA]</scope>
    <source>
        <strain evidence="1 2">DSM 18119</strain>
    </source>
</reference>
<gene>
    <name evidence="1" type="ORF">SAMN02745131_01595</name>
</gene>
<organism evidence="1 2">
    <name type="scientific">Flavisolibacter ginsengisoli DSM 18119</name>
    <dbReference type="NCBI Taxonomy" id="1121884"/>
    <lineage>
        <taxon>Bacteria</taxon>
        <taxon>Pseudomonadati</taxon>
        <taxon>Bacteroidota</taxon>
        <taxon>Chitinophagia</taxon>
        <taxon>Chitinophagales</taxon>
        <taxon>Chitinophagaceae</taxon>
        <taxon>Flavisolibacter</taxon>
    </lineage>
</organism>
<dbReference type="Proteomes" id="UP000184048">
    <property type="component" value="Unassembled WGS sequence"/>
</dbReference>
<sequence>MDFFILWEYYNKYKLCNEDQISGQDLVDLLKEVPHNENICECFVVPIEFAL</sequence>
<protein>
    <submittedName>
        <fullName evidence="1">Uncharacterized protein</fullName>
    </submittedName>
</protein>
<accession>A0A1M4Y553</accession>
<proteinExistence type="predicted"/>
<dbReference type="AlphaFoldDB" id="A0A1M4Y553"/>
<dbReference type="EMBL" id="FQUU01000005">
    <property type="protein sequence ID" value="SHF00703.1"/>
    <property type="molecule type" value="Genomic_DNA"/>
</dbReference>
<evidence type="ECO:0000313" key="2">
    <source>
        <dbReference type="Proteomes" id="UP000184048"/>
    </source>
</evidence>